<keyword evidence="5" id="KW-1185">Reference proteome</keyword>
<dbReference type="Proteomes" id="UP000019150">
    <property type="component" value="Chromosome"/>
</dbReference>
<feature type="domain" description="DUF6286" evidence="3">
    <location>
        <begin position="68"/>
        <end position="171"/>
    </location>
</feature>
<feature type="transmembrane region" description="Helical" evidence="2">
    <location>
        <begin position="60"/>
        <end position="79"/>
    </location>
</feature>
<evidence type="ECO:0000256" key="1">
    <source>
        <dbReference type="SAM" id="MobiDB-lite"/>
    </source>
</evidence>
<evidence type="ECO:0000313" key="5">
    <source>
        <dbReference type="Proteomes" id="UP000019150"/>
    </source>
</evidence>
<dbReference type="Pfam" id="PF19803">
    <property type="entry name" value="DUF6286"/>
    <property type="match status" value="1"/>
</dbReference>
<dbReference type="EMBL" id="CP006850">
    <property type="protein sequence ID" value="AHH16532.1"/>
    <property type="molecule type" value="Genomic_DNA"/>
</dbReference>
<dbReference type="HOGENOM" id="CLU_106746_0_0_11"/>
<evidence type="ECO:0000259" key="3">
    <source>
        <dbReference type="Pfam" id="PF19803"/>
    </source>
</evidence>
<evidence type="ECO:0000313" key="4">
    <source>
        <dbReference type="EMBL" id="AHH16532.1"/>
    </source>
</evidence>
<dbReference type="KEGG" id="nno:NONO_c17310"/>
<organism evidence="4 5">
    <name type="scientific">Nocardia nova SH22a</name>
    <dbReference type="NCBI Taxonomy" id="1415166"/>
    <lineage>
        <taxon>Bacteria</taxon>
        <taxon>Bacillati</taxon>
        <taxon>Actinomycetota</taxon>
        <taxon>Actinomycetes</taxon>
        <taxon>Mycobacteriales</taxon>
        <taxon>Nocardiaceae</taxon>
        <taxon>Nocardia</taxon>
    </lineage>
</organism>
<keyword evidence="2" id="KW-0812">Transmembrane</keyword>
<protein>
    <recommendedName>
        <fullName evidence="3">DUF6286 domain-containing protein</fullName>
    </recommendedName>
</protein>
<name>W5TBF1_9NOCA</name>
<feature type="region of interest" description="Disordered" evidence="1">
    <location>
        <begin position="160"/>
        <end position="195"/>
    </location>
</feature>
<dbReference type="PATRIC" id="fig|1415166.3.peg.1757"/>
<reference evidence="4 5" key="1">
    <citation type="journal article" date="2014" name="Appl. Environ. Microbiol.">
        <title>Insights into the Microbial Degradation of Rubber and Gutta-Percha by Analysis of the Complete Genome of Nocardia nova SH22a.</title>
        <authorList>
            <person name="Luo Q."/>
            <person name="Hiessl S."/>
            <person name="Poehlein A."/>
            <person name="Daniel R."/>
            <person name="Steinbuchel A."/>
        </authorList>
    </citation>
    <scope>NUCLEOTIDE SEQUENCE [LARGE SCALE GENOMIC DNA]</scope>
    <source>
        <strain evidence="4">SH22a</strain>
    </source>
</reference>
<dbReference type="RefSeq" id="WP_025348040.1">
    <property type="nucleotide sequence ID" value="NZ_CP006850.1"/>
</dbReference>
<proteinExistence type="predicted"/>
<dbReference type="STRING" id="1415166.NONO_c17310"/>
<dbReference type="OrthoDB" id="4562682at2"/>
<dbReference type="AlphaFoldDB" id="W5TBF1"/>
<gene>
    <name evidence="4" type="ORF">NONO_c17310</name>
</gene>
<keyword evidence="2" id="KW-0472">Membrane</keyword>
<keyword evidence="2" id="KW-1133">Transmembrane helix</keyword>
<dbReference type="eggNOG" id="ENOG5033V3R">
    <property type="taxonomic scope" value="Bacteria"/>
</dbReference>
<accession>W5TBF1</accession>
<sequence length="195" mass="20617">MNRRPRRVTPAVVVAVVLVAAAVLVAVSLIQNLSHSAEFVSYDSIATRLHDTSWNSHWVLGAGIGAVVIGVVLLAAAVLPGRRVVVALEPEEGMDAGIARRSLDGALADAAASVAGLENTRVRRSRKHIRVQGQAVHADHTDLEQTVDAAVGDRLARIAPRSAPPVSVSLRRSRQPDSTREAPPAQEESSTQEAS</sequence>
<dbReference type="InterPro" id="IPR046253">
    <property type="entry name" value="DUF6286"/>
</dbReference>
<evidence type="ECO:0000256" key="2">
    <source>
        <dbReference type="SAM" id="Phobius"/>
    </source>
</evidence>